<dbReference type="OrthoDB" id="5526759at2"/>
<gene>
    <name evidence="2" type="ORF">GF068_39980</name>
</gene>
<dbReference type="EMBL" id="WJIE01000024">
    <property type="protein sequence ID" value="MRG98047.1"/>
    <property type="molecule type" value="Genomic_DNA"/>
</dbReference>
<keyword evidence="1" id="KW-0812">Transmembrane</keyword>
<proteinExistence type="predicted"/>
<dbReference type="AlphaFoldDB" id="A0A6N7Q2X7"/>
<keyword evidence="1" id="KW-1133">Transmembrane helix</keyword>
<evidence type="ECO:0000313" key="2">
    <source>
        <dbReference type="EMBL" id="MRG98047.1"/>
    </source>
</evidence>
<comment type="caution">
    <text evidence="2">The sequence shown here is derived from an EMBL/GenBank/DDBJ whole genome shotgun (WGS) entry which is preliminary data.</text>
</comment>
<evidence type="ECO:0000256" key="1">
    <source>
        <dbReference type="SAM" id="Phobius"/>
    </source>
</evidence>
<reference evidence="2 3" key="1">
    <citation type="submission" date="2019-10" db="EMBL/GenBank/DDBJ databases">
        <title>A soil myxobacterium in the family Polyangiaceae.</title>
        <authorList>
            <person name="Li Y."/>
            <person name="Wang J."/>
        </authorList>
    </citation>
    <scope>NUCLEOTIDE SEQUENCE [LARGE SCALE GENOMIC DNA]</scope>
    <source>
        <strain evidence="2 3">DSM 14734</strain>
    </source>
</reference>
<organism evidence="2 3">
    <name type="scientific">Polyangium spumosum</name>
    <dbReference type="NCBI Taxonomy" id="889282"/>
    <lineage>
        <taxon>Bacteria</taxon>
        <taxon>Pseudomonadati</taxon>
        <taxon>Myxococcota</taxon>
        <taxon>Polyangia</taxon>
        <taxon>Polyangiales</taxon>
        <taxon>Polyangiaceae</taxon>
        <taxon>Polyangium</taxon>
    </lineage>
</organism>
<dbReference type="RefSeq" id="WP_153824822.1">
    <property type="nucleotide sequence ID" value="NZ_WJIE01000024.1"/>
</dbReference>
<protein>
    <recommendedName>
        <fullName evidence="4">PEGA domain-containing protein</fullName>
    </recommendedName>
</protein>
<keyword evidence="1" id="KW-0472">Membrane</keyword>
<dbReference type="Proteomes" id="UP000440224">
    <property type="component" value="Unassembled WGS sequence"/>
</dbReference>
<feature type="transmembrane region" description="Helical" evidence="1">
    <location>
        <begin position="185"/>
        <end position="205"/>
    </location>
</feature>
<keyword evidence="3" id="KW-1185">Reference proteome</keyword>
<evidence type="ECO:0008006" key="4">
    <source>
        <dbReference type="Google" id="ProtNLM"/>
    </source>
</evidence>
<name>A0A6N7Q2X7_9BACT</name>
<evidence type="ECO:0000313" key="3">
    <source>
        <dbReference type="Proteomes" id="UP000440224"/>
    </source>
</evidence>
<feature type="transmembrane region" description="Helical" evidence="1">
    <location>
        <begin position="243"/>
        <end position="266"/>
    </location>
</feature>
<accession>A0A6N7Q2X7</accession>
<sequence length="298" mass="30855">MNTEVKRLFEEGQVAAGFAQWEKARTAFGKAFALRPLPQIALNLGRAEVKVGDALSGAEHLQYFLREEPNPDPAEVAAAQALIKEAKPKIVTVTMKVEPADAEVLVDGRPIEKQLLPGPIFLPPGTHSFEAKKDGFQGASQSLELSAGAEVGVPLKLGAVGGGGGLVGDPVDPGKKSPPPKDKTWMYVGAGVSGGLLLLGIGTAIGGKVAQDQAFDAARNVGCSGDQECKPLYEQRASMVEGLAYTSLISFIGAGAVGTVTLIHALSGKKQTADTKEASMASFVVVPTVGGIVVQGTW</sequence>